<dbReference type="Gene3D" id="2.30.40.10">
    <property type="entry name" value="Urease, subunit C, domain 1"/>
    <property type="match status" value="1"/>
</dbReference>
<dbReference type="SUPFAM" id="SSF51338">
    <property type="entry name" value="Composite domain of metallo-dependent hydrolases"/>
    <property type="match status" value="1"/>
</dbReference>
<reference evidence="2 3" key="1">
    <citation type="submission" date="2015-09" db="EMBL/GenBank/DDBJ databases">
        <authorList>
            <consortium name="Pathogen Informatics"/>
        </authorList>
    </citation>
    <scope>NUCLEOTIDE SEQUENCE [LARGE SCALE GENOMIC DNA]</scope>
    <source>
        <strain evidence="2 3">2789STDY5834856</strain>
    </source>
</reference>
<dbReference type="EC" id="3.5.1.91" evidence="2"/>
<organism evidence="2 3">
    <name type="scientific">Clostridium disporicum</name>
    <dbReference type="NCBI Taxonomy" id="84024"/>
    <lineage>
        <taxon>Bacteria</taxon>
        <taxon>Bacillati</taxon>
        <taxon>Bacillota</taxon>
        <taxon>Clostridia</taxon>
        <taxon>Eubacteriales</taxon>
        <taxon>Clostridiaceae</taxon>
        <taxon>Clostridium</taxon>
    </lineage>
</organism>
<accession>A0A174CBT0</accession>
<keyword evidence="2" id="KW-0378">Hydrolase</keyword>
<dbReference type="InterPro" id="IPR013108">
    <property type="entry name" value="Amidohydro_3"/>
</dbReference>
<dbReference type="PANTHER" id="PTHR22642">
    <property type="entry name" value="IMIDAZOLONEPROPIONASE"/>
    <property type="match status" value="1"/>
</dbReference>
<gene>
    <name evidence="2" type="primary">nfdA</name>
    <name evidence="2" type="ORF">ERS852471_00956</name>
</gene>
<proteinExistence type="predicted"/>
<dbReference type="InterPro" id="IPR032466">
    <property type="entry name" value="Metal_Hydrolase"/>
</dbReference>
<name>A0A174CBT0_9CLOT</name>
<dbReference type="CDD" id="cd01300">
    <property type="entry name" value="YtcJ_like"/>
    <property type="match status" value="1"/>
</dbReference>
<dbReference type="OrthoDB" id="9767366at2"/>
<feature type="domain" description="Amidohydrolase 3" evidence="1">
    <location>
        <begin position="50"/>
        <end position="529"/>
    </location>
</feature>
<dbReference type="PANTHER" id="PTHR22642:SF2">
    <property type="entry name" value="PROTEIN LONG AFTER FAR-RED 3"/>
    <property type="match status" value="1"/>
</dbReference>
<dbReference type="InterPro" id="IPR011059">
    <property type="entry name" value="Metal-dep_hydrolase_composite"/>
</dbReference>
<dbReference type="InterPro" id="IPR033932">
    <property type="entry name" value="YtcJ-like"/>
</dbReference>
<evidence type="ECO:0000313" key="2">
    <source>
        <dbReference type="EMBL" id="CUO10237.1"/>
    </source>
</evidence>
<dbReference type="Proteomes" id="UP000095594">
    <property type="component" value="Unassembled WGS sequence"/>
</dbReference>
<evidence type="ECO:0000259" key="1">
    <source>
        <dbReference type="Pfam" id="PF07969"/>
    </source>
</evidence>
<dbReference type="GO" id="GO:0016810">
    <property type="term" value="F:hydrolase activity, acting on carbon-nitrogen (but not peptide) bonds"/>
    <property type="evidence" value="ECO:0007669"/>
    <property type="project" value="InterPro"/>
</dbReference>
<dbReference type="Pfam" id="PF07969">
    <property type="entry name" value="Amidohydro_3"/>
    <property type="match status" value="1"/>
</dbReference>
<evidence type="ECO:0000313" key="3">
    <source>
        <dbReference type="Proteomes" id="UP000095594"/>
    </source>
</evidence>
<dbReference type="EMBL" id="CYZX01000005">
    <property type="protein sequence ID" value="CUO10237.1"/>
    <property type="molecule type" value="Genomic_DNA"/>
</dbReference>
<sequence length="532" mass="60196">MINNEKLYFNGDILTLEDDLYVEAILVKDSKIYKLGKKDDLIKEASKEVELIDLQGKTLMPSFIDPHSHFSGYASSFSQVDLKETTSFAEVAAAIKKFIEKNNIPAGKWIQGDGYDQNFLVEKEHPTRRLLDKAAPDNPIIVKHKSGHMGVLNTMALNELRITNDTPNPEGGVIGKKDGEPTGYIEEAAFMEYIQKLPMMSNEEFFGNLMKAQNSYASNGITTVQEGFVVEQLAPIYQFLIQSKMLKVDLIGFLDISNASALKEKFASCLNKYDNHIKMGGYKTFLDGSPQGRTAWMRTPYLGEEKDYYAYGTKKDEELKQYLELALKDNMQILVHCNGDAACQQYIDQFELAKQETQSSNDIRPVIVHAQLLDRDQLDNVKKLGMIPSFFVAHVYHWGDIHIKNYGMERASRISLAKSAQDKGIIYTFHQDSPVIEPNMLETIWCAVNRITKNGVLLGDDERISPLDALKAVTKNAAYQYFEEDIKGTLKEGKLADLVILDKNILKVDPMKIKDIQVVETIKEGETIFKKR</sequence>
<dbReference type="AlphaFoldDB" id="A0A174CBT0"/>
<dbReference type="Gene3D" id="3.20.20.140">
    <property type="entry name" value="Metal-dependent hydrolases"/>
    <property type="match status" value="1"/>
</dbReference>
<dbReference type="SUPFAM" id="SSF51556">
    <property type="entry name" value="Metallo-dependent hydrolases"/>
    <property type="match status" value="1"/>
</dbReference>
<protein>
    <submittedName>
        <fullName evidence="2">Amidohydrolase</fullName>
        <ecNumber evidence="2">3.5.1.91</ecNumber>
    </submittedName>
</protein>
<dbReference type="Gene3D" id="3.10.310.70">
    <property type="match status" value="1"/>
</dbReference>
<dbReference type="RefSeq" id="WP_055264471.1">
    <property type="nucleotide sequence ID" value="NZ_CABIXQ010000005.1"/>
</dbReference>